<dbReference type="EMBL" id="JANBOJ010000306">
    <property type="protein sequence ID" value="KAJ1720035.1"/>
    <property type="molecule type" value="Genomic_DNA"/>
</dbReference>
<sequence length="183" mass="18629">MQLFKKVITLATLAVAVVADIDWTSDATLECTKENWADIKNIADQILPYAAQVLPAENVAALNAILQGATVMPDNPTDAFLRSLPTAIPTDVLDELAGSFISGCLATYGADSGSSTEAAASPTDAGSDAQTTDAATATDSAGQSYTSTDAAANTYTTTEAATTDYSSSDVPTSTPPSKCGGGY</sequence>
<gene>
    <name evidence="3" type="ORF">LPJ53_005291</name>
</gene>
<dbReference type="Proteomes" id="UP001149813">
    <property type="component" value="Unassembled WGS sequence"/>
</dbReference>
<accession>A0A9W7XW01</accession>
<evidence type="ECO:0000313" key="4">
    <source>
        <dbReference type="Proteomes" id="UP001149813"/>
    </source>
</evidence>
<evidence type="ECO:0000256" key="1">
    <source>
        <dbReference type="SAM" id="MobiDB-lite"/>
    </source>
</evidence>
<feature type="chain" id="PRO_5040855455" evidence="2">
    <location>
        <begin position="20"/>
        <end position="183"/>
    </location>
</feature>
<keyword evidence="4" id="KW-1185">Reference proteome</keyword>
<dbReference type="OrthoDB" id="5592632at2759"/>
<comment type="caution">
    <text evidence="3">The sequence shown here is derived from an EMBL/GenBank/DDBJ whole genome shotgun (WGS) entry which is preliminary data.</text>
</comment>
<protein>
    <submittedName>
        <fullName evidence="3">Uncharacterized protein</fullName>
    </submittedName>
</protein>
<organism evidence="3 4">
    <name type="scientific">Coemansia erecta</name>
    <dbReference type="NCBI Taxonomy" id="147472"/>
    <lineage>
        <taxon>Eukaryota</taxon>
        <taxon>Fungi</taxon>
        <taxon>Fungi incertae sedis</taxon>
        <taxon>Zoopagomycota</taxon>
        <taxon>Kickxellomycotina</taxon>
        <taxon>Kickxellomycetes</taxon>
        <taxon>Kickxellales</taxon>
        <taxon>Kickxellaceae</taxon>
        <taxon>Coemansia</taxon>
    </lineage>
</organism>
<feature type="region of interest" description="Disordered" evidence="1">
    <location>
        <begin position="113"/>
        <end position="183"/>
    </location>
</feature>
<evidence type="ECO:0000313" key="3">
    <source>
        <dbReference type="EMBL" id="KAJ1720035.1"/>
    </source>
</evidence>
<name>A0A9W7XW01_9FUNG</name>
<dbReference type="AlphaFoldDB" id="A0A9W7XW01"/>
<proteinExistence type="predicted"/>
<feature type="compositionally biased region" description="Low complexity" evidence="1">
    <location>
        <begin position="123"/>
        <end position="177"/>
    </location>
</feature>
<reference evidence="3" key="1">
    <citation type="submission" date="2022-07" db="EMBL/GenBank/DDBJ databases">
        <title>Phylogenomic reconstructions and comparative analyses of Kickxellomycotina fungi.</title>
        <authorList>
            <person name="Reynolds N.K."/>
            <person name="Stajich J.E."/>
            <person name="Barry K."/>
            <person name="Grigoriev I.V."/>
            <person name="Crous P."/>
            <person name="Smith M.E."/>
        </authorList>
    </citation>
    <scope>NUCLEOTIDE SEQUENCE</scope>
    <source>
        <strain evidence="3">NBRC 32514</strain>
    </source>
</reference>
<keyword evidence="2" id="KW-0732">Signal</keyword>
<evidence type="ECO:0000256" key="2">
    <source>
        <dbReference type="SAM" id="SignalP"/>
    </source>
</evidence>
<feature type="signal peptide" evidence="2">
    <location>
        <begin position="1"/>
        <end position="19"/>
    </location>
</feature>